<protein>
    <submittedName>
        <fullName evidence="1">Uncharacterized protein</fullName>
    </submittedName>
</protein>
<name>A0AA37TIQ4_9GAMM</name>
<gene>
    <name evidence="1" type="ORF">GCM10007894_00790</name>
</gene>
<organism evidence="1 2">
    <name type="scientific">Paraferrimonas haliotis</name>
    <dbReference type="NCBI Taxonomy" id="2013866"/>
    <lineage>
        <taxon>Bacteria</taxon>
        <taxon>Pseudomonadati</taxon>
        <taxon>Pseudomonadota</taxon>
        <taxon>Gammaproteobacteria</taxon>
        <taxon>Alteromonadales</taxon>
        <taxon>Ferrimonadaceae</taxon>
        <taxon>Paraferrimonas</taxon>
    </lineage>
</organism>
<comment type="caution">
    <text evidence="1">The sequence shown here is derived from an EMBL/GenBank/DDBJ whole genome shotgun (WGS) entry which is preliminary data.</text>
</comment>
<proteinExistence type="predicted"/>
<dbReference type="RefSeq" id="WP_095497670.1">
    <property type="nucleotide sequence ID" value="NZ_BSPO01000001.1"/>
</dbReference>
<keyword evidence="2" id="KW-1185">Reference proteome</keyword>
<dbReference type="EMBL" id="BSPO01000001">
    <property type="protein sequence ID" value="GLS82102.1"/>
    <property type="molecule type" value="Genomic_DNA"/>
</dbReference>
<sequence length="195" mass="21106">MPNAHANVQPCCVACGTDAATSKCIAAAPGGVSFVERSQRAVDGELPNHAIIFDHYINNQADLLNAIPLMTKQLQAGASIQINRTFDNTIALVKYAKAPLTDLGKALQSWLCQAQSQRPWVCARCAGYVCRYCGDLLNYTPGADSLSSDGRLWHTPIFPIAPQCNPNGCPQRPSDAEADIHMEEKDGILHFTLKP</sequence>
<dbReference type="Proteomes" id="UP001157439">
    <property type="component" value="Unassembled WGS sequence"/>
</dbReference>
<dbReference type="AlphaFoldDB" id="A0AA37TIQ4"/>
<evidence type="ECO:0000313" key="2">
    <source>
        <dbReference type="Proteomes" id="UP001157439"/>
    </source>
</evidence>
<evidence type="ECO:0000313" key="1">
    <source>
        <dbReference type="EMBL" id="GLS82102.1"/>
    </source>
</evidence>
<reference evidence="1 2" key="1">
    <citation type="journal article" date="2014" name="Int. J. Syst. Evol. Microbiol.">
        <title>Complete genome sequence of Corynebacterium casei LMG S-19264T (=DSM 44701T), isolated from a smear-ripened cheese.</title>
        <authorList>
            <consortium name="US DOE Joint Genome Institute (JGI-PGF)"/>
            <person name="Walter F."/>
            <person name="Albersmeier A."/>
            <person name="Kalinowski J."/>
            <person name="Ruckert C."/>
        </authorList>
    </citation>
    <scope>NUCLEOTIDE SEQUENCE [LARGE SCALE GENOMIC DNA]</scope>
    <source>
        <strain evidence="1 2">NBRC 112785</strain>
    </source>
</reference>
<accession>A0AA37TIQ4</accession>